<organism evidence="2 3">
    <name type="scientific">Phytoactinopolyspora halophila</name>
    <dbReference type="NCBI Taxonomy" id="1981511"/>
    <lineage>
        <taxon>Bacteria</taxon>
        <taxon>Bacillati</taxon>
        <taxon>Actinomycetota</taxon>
        <taxon>Actinomycetes</taxon>
        <taxon>Jiangellales</taxon>
        <taxon>Jiangellaceae</taxon>
        <taxon>Phytoactinopolyspora</taxon>
    </lineage>
</organism>
<keyword evidence="1" id="KW-0472">Membrane</keyword>
<protein>
    <submittedName>
        <fullName evidence="2">Uncharacterized protein</fullName>
    </submittedName>
</protein>
<feature type="transmembrane region" description="Helical" evidence="1">
    <location>
        <begin position="38"/>
        <end position="61"/>
    </location>
</feature>
<proteinExistence type="predicted"/>
<gene>
    <name evidence="2" type="ORF">DPM12_22265</name>
</gene>
<accession>A0A329QBU2</accession>
<dbReference type="Proteomes" id="UP000250462">
    <property type="component" value="Unassembled WGS sequence"/>
</dbReference>
<dbReference type="RefSeq" id="WP_112260548.1">
    <property type="nucleotide sequence ID" value="NZ_QMIG01000050.1"/>
</dbReference>
<dbReference type="OrthoDB" id="9984159at2"/>
<sequence>MGDATAGLLIAMLFAVALGMPGLGAYRGRYRSWIYRGLGMRYGAFAVGWIALGLLVLLAGIPLQEASDDGANSAGTALGATGLVAVVLGLLFFFWMPPQLVPRWRRALLANSKLYRAGDRNARLRADTTRLDDGRTVVTWRRPAPVTDSEWNALAMTGMHVRPRLRLPARIQGPLPDRETGLTAALPEPIRGELLVDAGTIVFVQAPAEDARHRDNWFVVIPHQIHPEDIESGPDGTTLTVRVGTVPGAGPIEIVVESADPQQLRDALGKAQRPRRLRHTIDGQWRRTDWTTAT</sequence>
<keyword evidence="3" id="KW-1185">Reference proteome</keyword>
<keyword evidence="1" id="KW-1133">Transmembrane helix</keyword>
<keyword evidence="1" id="KW-0812">Transmembrane</keyword>
<evidence type="ECO:0000256" key="1">
    <source>
        <dbReference type="SAM" id="Phobius"/>
    </source>
</evidence>
<evidence type="ECO:0000313" key="3">
    <source>
        <dbReference type="Proteomes" id="UP000250462"/>
    </source>
</evidence>
<dbReference type="EMBL" id="QMIG01000050">
    <property type="protein sequence ID" value="RAW09219.1"/>
    <property type="molecule type" value="Genomic_DNA"/>
</dbReference>
<feature type="transmembrane region" description="Helical" evidence="1">
    <location>
        <begin position="6"/>
        <end position="26"/>
    </location>
</feature>
<reference evidence="2 3" key="1">
    <citation type="submission" date="2018-06" db="EMBL/GenBank/DDBJ databases">
        <title>Phytoactinopolyspora halophila sp. nov., a novel halophilic actinomycete isolated from a saline soil in China.</title>
        <authorList>
            <person name="Tang S.-K."/>
        </authorList>
    </citation>
    <scope>NUCLEOTIDE SEQUENCE [LARGE SCALE GENOMIC DNA]</scope>
    <source>
        <strain evidence="2 3">YIM 96934</strain>
    </source>
</reference>
<comment type="caution">
    <text evidence="2">The sequence shown here is derived from an EMBL/GenBank/DDBJ whole genome shotgun (WGS) entry which is preliminary data.</text>
</comment>
<dbReference type="AlphaFoldDB" id="A0A329QBU2"/>
<feature type="transmembrane region" description="Helical" evidence="1">
    <location>
        <begin position="73"/>
        <end position="96"/>
    </location>
</feature>
<name>A0A329QBU2_9ACTN</name>
<evidence type="ECO:0000313" key="2">
    <source>
        <dbReference type="EMBL" id="RAW09219.1"/>
    </source>
</evidence>